<organism evidence="1 2">
    <name type="scientific">Cerrena zonata</name>
    <dbReference type="NCBI Taxonomy" id="2478898"/>
    <lineage>
        <taxon>Eukaryota</taxon>
        <taxon>Fungi</taxon>
        <taxon>Dikarya</taxon>
        <taxon>Basidiomycota</taxon>
        <taxon>Agaricomycotina</taxon>
        <taxon>Agaricomycetes</taxon>
        <taxon>Polyporales</taxon>
        <taxon>Cerrenaceae</taxon>
        <taxon>Cerrena</taxon>
    </lineage>
</organism>
<name>A0AAW0GHT6_9APHY</name>
<dbReference type="Proteomes" id="UP001385951">
    <property type="component" value="Unassembled WGS sequence"/>
</dbReference>
<proteinExistence type="predicted"/>
<sequence>MLAIVVNSSDTATQQGTRRLLLRLVNNNQTLPTSVFLEGIKVDTSDLPLVGGFGEVYRTTYGETIVAAKRLRRAQYV</sequence>
<keyword evidence="2" id="KW-1185">Reference proteome</keyword>
<evidence type="ECO:0000313" key="1">
    <source>
        <dbReference type="EMBL" id="KAK7692257.1"/>
    </source>
</evidence>
<gene>
    <name evidence="1" type="ORF">QCA50_003882</name>
</gene>
<comment type="caution">
    <text evidence="1">The sequence shown here is derived from an EMBL/GenBank/DDBJ whole genome shotgun (WGS) entry which is preliminary data.</text>
</comment>
<evidence type="ECO:0000313" key="2">
    <source>
        <dbReference type="Proteomes" id="UP001385951"/>
    </source>
</evidence>
<accession>A0AAW0GHT6</accession>
<reference evidence="1 2" key="1">
    <citation type="submission" date="2022-09" db="EMBL/GenBank/DDBJ databases">
        <authorList>
            <person name="Palmer J.M."/>
        </authorList>
    </citation>
    <scope>NUCLEOTIDE SEQUENCE [LARGE SCALE GENOMIC DNA]</scope>
    <source>
        <strain evidence="1 2">DSM 7382</strain>
    </source>
</reference>
<dbReference type="EMBL" id="JASBNA010000004">
    <property type="protein sequence ID" value="KAK7692257.1"/>
    <property type="molecule type" value="Genomic_DNA"/>
</dbReference>
<dbReference type="AlphaFoldDB" id="A0AAW0GHT6"/>
<protein>
    <submittedName>
        <fullName evidence="1">Uncharacterized protein</fullName>
    </submittedName>
</protein>